<evidence type="ECO:0000259" key="1">
    <source>
        <dbReference type="Pfam" id="PF14576"/>
    </source>
</evidence>
<dbReference type="PANTHER" id="PTHR33232">
    <property type="entry name" value="PROTEIN SIEVE ELEMENT OCCLUSION B-LIKE"/>
    <property type="match status" value="1"/>
</dbReference>
<dbReference type="GO" id="GO:0010088">
    <property type="term" value="P:phloem development"/>
    <property type="evidence" value="ECO:0007669"/>
    <property type="project" value="InterPro"/>
</dbReference>
<dbReference type="AlphaFoldDB" id="A0AAD8LES4"/>
<evidence type="ECO:0000313" key="2">
    <source>
        <dbReference type="EMBL" id="KAK1440909.1"/>
    </source>
</evidence>
<comment type="caution">
    <text evidence="2">The sequence shown here is derived from an EMBL/GenBank/DDBJ whole genome shotgun (WGS) entry which is preliminary data.</text>
</comment>
<dbReference type="InterPro" id="IPR039299">
    <property type="entry name" value="SEOA"/>
</dbReference>
<protein>
    <recommendedName>
        <fullName evidence="1">Sieve element occlusion N-terminal domain-containing protein</fullName>
    </recommendedName>
</protein>
<proteinExistence type="predicted"/>
<feature type="domain" description="Sieve element occlusion N-terminal" evidence="1">
    <location>
        <begin position="42"/>
        <end position="203"/>
    </location>
</feature>
<keyword evidence="3" id="KW-1185">Reference proteome</keyword>
<organism evidence="2 3">
    <name type="scientific">Tagetes erecta</name>
    <name type="common">African marigold</name>
    <dbReference type="NCBI Taxonomy" id="13708"/>
    <lineage>
        <taxon>Eukaryota</taxon>
        <taxon>Viridiplantae</taxon>
        <taxon>Streptophyta</taxon>
        <taxon>Embryophyta</taxon>
        <taxon>Tracheophyta</taxon>
        <taxon>Spermatophyta</taxon>
        <taxon>Magnoliopsida</taxon>
        <taxon>eudicotyledons</taxon>
        <taxon>Gunneridae</taxon>
        <taxon>Pentapetalae</taxon>
        <taxon>asterids</taxon>
        <taxon>campanulids</taxon>
        <taxon>Asterales</taxon>
        <taxon>Asteraceae</taxon>
        <taxon>Asteroideae</taxon>
        <taxon>Heliantheae alliance</taxon>
        <taxon>Tageteae</taxon>
        <taxon>Tagetes</taxon>
    </lineage>
</organism>
<accession>A0AAD8LES4</accession>
<dbReference type="PANTHER" id="PTHR33232:SF9">
    <property type="entry name" value="PROTEIN SIEVE ELEMENT OCCLUSION B"/>
    <property type="match status" value="1"/>
</dbReference>
<evidence type="ECO:0000313" key="3">
    <source>
        <dbReference type="Proteomes" id="UP001229421"/>
    </source>
</evidence>
<reference evidence="2" key="1">
    <citation type="journal article" date="2023" name="bioRxiv">
        <title>Improved chromosome-level genome assembly for marigold (Tagetes erecta).</title>
        <authorList>
            <person name="Jiang F."/>
            <person name="Yuan L."/>
            <person name="Wang S."/>
            <person name="Wang H."/>
            <person name="Xu D."/>
            <person name="Wang A."/>
            <person name="Fan W."/>
        </authorList>
    </citation>
    <scope>NUCLEOTIDE SEQUENCE</scope>
    <source>
        <strain evidence="2">WSJ</strain>
        <tissue evidence="2">Leaf</tissue>
    </source>
</reference>
<name>A0AAD8LES4_TARER</name>
<gene>
    <name evidence="2" type="ORF">QVD17_06742</name>
</gene>
<dbReference type="Pfam" id="PF14576">
    <property type="entry name" value="SEO_N"/>
    <property type="match status" value="1"/>
</dbReference>
<dbReference type="Proteomes" id="UP001229421">
    <property type="component" value="Unassembled WGS sequence"/>
</dbReference>
<dbReference type="InterPro" id="IPR027942">
    <property type="entry name" value="SEO_N"/>
</dbReference>
<sequence length="335" mass="38286">MRKLDTHKPDGTEVNVTPLMQMVEDLLQDITNTNGESTSLMLINLLSNTDGHPIVLSLFHVVENFHWEATLALILATFDLAYSPNQLENSMDILEQLSTITDEYNAISKHIHSILDLSRSTFQFKELPSIISSEVPVAVYLNVRGIVACAAHITSIGYEYGTSPAKIQSSELSYLFLNINSKLMFLSKQLEEYNRVIGQTRSSKENIVLLLISGLDMEEVSVLEQIYIESLSHRARPRYNMVWIPIVDPHIMNIDALKARFEEMRNNMSWYSFYNPSNVDKAVKRSIRDVWHFMNKPILVVLDQHGRQVSPNALHMMWIWGSIAFPFTTAREEAL</sequence>
<dbReference type="EMBL" id="JAUHHV010000001">
    <property type="protein sequence ID" value="KAK1440909.1"/>
    <property type="molecule type" value="Genomic_DNA"/>
</dbReference>